<sequence length="392" mass="42903">MPLVNMRDMLYHAYENNYAVGAFDLVSLDFLEAVIDAAETCRSAVILSIAEPHFAHYDFELMLPAVEAAAKRASVPVAIQLDHGSSLETTIKAINLGCNGVMLDVSSQDFSDNIEKTLAVVDAAHGCGVSVVGELGYVAGKVGEGAEQHPGESAFTIPSEAKAYVEKTGVDFLAVSIGTVQGRMDGRVKLDYARLKQLNQAVNIPLVIHGGSGLNEDQFHKLTSNGVAKIDYYTALSDIAAKAMCKGCKDNPKGSFTDLKKDVKDAICIEVQRCLRQWGSAGRAAEVLERCEPWLTVEHLIVHNVIANTSEPLNNIMPEGKELLSKIPGVRQVFTGEAMQDKSRYQFCWLVNFTHKAALDNFRENQGFSQFLSRKLRPNTSDLVIMDYKESL</sequence>
<feature type="domain" description="Stress-response A/B barrel" evidence="1">
    <location>
        <begin position="297"/>
        <end position="388"/>
    </location>
</feature>
<dbReference type="SUPFAM" id="SSF51569">
    <property type="entry name" value="Aldolase"/>
    <property type="match status" value="1"/>
</dbReference>
<dbReference type="EMBL" id="QFXC01000007">
    <property type="protein sequence ID" value="RDH84793.1"/>
    <property type="molecule type" value="Genomic_DNA"/>
</dbReference>
<dbReference type="Gene3D" id="3.20.20.70">
    <property type="entry name" value="Aldolase class I"/>
    <property type="match status" value="1"/>
</dbReference>
<dbReference type="GO" id="GO:0005829">
    <property type="term" value="C:cytosol"/>
    <property type="evidence" value="ECO:0007669"/>
    <property type="project" value="TreeGrafter"/>
</dbReference>
<dbReference type="PROSITE" id="PS51502">
    <property type="entry name" value="S_R_A_B_BARREL"/>
    <property type="match status" value="1"/>
</dbReference>
<comment type="caution">
    <text evidence="2">The sequence shown here is derived from an EMBL/GenBank/DDBJ whole genome shotgun (WGS) entry which is preliminary data.</text>
</comment>
<dbReference type="AlphaFoldDB" id="A0A370DIW7"/>
<dbReference type="Pfam" id="PF01116">
    <property type="entry name" value="F_bP_aldolase"/>
    <property type="match status" value="1"/>
</dbReference>
<dbReference type="GO" id="GO:0005975">
    <property type="term" value="P:carbohydrate metabolic process"/>
    <property type="evidence" value="ECO:0007669"/>
    <property type="project" value="InterPro"/>
</dbReference>
<dbReference type="GO" id="GO:0009025">
    <property type="term" value="F:tagatose-bisphosphate aldolase activity"/>
    <property type="evidence" value="ECO:0007669"/>
    <property type="project" value="TreeGrafter"/>
</dbReference>
<dbReference type="Gene3D" id="3.30.70.100">
    <property type="match status" value="1"/>
</dbReference>
<evidence type="ECO:0000313" key="3">
    <source>
        <dbReference type="Proteomes" id="UP000254266"/>
    </source>
</evidence>
<evidence type="ECO:0000313" key="2">
    <source>
        <dbReference type="EMBL" id="RDH84793.1"/>
    </source>
</evidence>
<dbReference type="PANTHER" id="PTHR30304">
    <property type="entry name" value="D-TAGATOSE-1,6-BISPHOSPHATE ALDOLASE"/>
    <property type="match status" value="1"/>
</dbReference>
<gene>
    <name evidence="2" type="ORF">DIZ80_04825</name>
</gene>
<keyword evidence="3" id="KW-1185">Reference proteome</keyword>
<dbReference type="CDD" id="cd00947">
    <property type="entry name" value="TBP_aldolase_IIB"/>
    <property type="match status" value="1"/>
</dbReference>
<evidence type="ECO:0000259" key="1">
    <source>
        <dbReference type="PROSITE" id="PS51502"/>
    </source>
</evidence>
<dbReference type="InterPro" id="IPR011008">
    <property type="entry name" value="Dimeric_a/b-barrel"/>
</dbReference>
<reference evidence="2 3" key="1">
    <citation type="journal article" date="2018" name="ISME J.">
        <title>Endosymbiont genomes yield clues of tubeworm success.</title>
        <authorList>
            <person name="Li Y."/>
            <person name="Liles M.R."/>
            <person name="Halanych K.M."/>
        </authorList>
    </citation>
    <scope>NUCLEOTIDE SEQUENCE [LARGE SCALE GENOMIC DNA]</scope>
    <source>
        <strain evidence="2">A1464</strain>
    </source>
</reference>
<dbReference type="InterPro" id="IPR013097">
    <property type="entry name" value="Dabb"/>
</dbReference>
<organism evidence="2 3">
    <name type="scientific">endosymbiont of Galathealinum brachiosum</name>
    <dbReference type="NCBI Taxonomy" id="2200906"/>
    <lineage>
        <taxon>Bacteria</taxon>
        <taxon>Pseudomonadati</taxon>
        <taxon>Pseudomonadota</taxon>
        <taxon>Gammaproteobacteria</taxon>
        <taxon>sulfur-oxidizing symbionts</taxon>
    </lineage>
</organism>
<accession>A0A370DIW7</accession>
<name>A0A370DIW7_9GAMM</name>
<dbReference type="InterPro" id="IPR050246">
    <property type="entry name" value="Class_II_FBP_aldolase"/>
</dbReference>
<dbReference type="InterPro" id="IPR000771">
    <property type="entry name" value="FBA_II"/>
</dbReference>
<dbReference type="Pfam" id="PF07876">
    <property type="entry name" value="Dabb"/>
    <property type="match status" value="1"/>
</dbReference>
<protein>
    <submittedName>
        <fullName evidence="2">Fructose-bisphosphate aldolase</fullName>
    </submittedName>
</protein>
<dbReference type="PANTHER" id="PTHR30304:SF0">
    <property type="entry name" value="D-TAGATOSE-1,6-BISPHOSPHATE ALDOLASE SUBUNIT GATY-RELATED"/>
    <property type="match status" value="1"/>
</dbReference>
<dbReference type="SUPFAM" id="SSF54909">
    <property type="entry name" value="Dimeric alpha+beta barrel"/>
    <property type="match status" value="1"/>
</dbReference>
<dbReference type="InterPro" id="IPR013785">
    <property type="entry name" value="Aldolase_TIM"/>
</dbReference>
<dbReference type="Proteomes" id="UP000254266">
    <property type="component" value="Unassembled WGS sequence"/>
</dbReference>
<proteinExistence type="predicted"/>
<dbReference type="GO" id="GO:0008270">
    <property type="term" value="F:zinc ion binding"/>
    <property type="evidence" value="ECO:0007669"/>
    <property type="project" value="InterPro"/>
</dbReference>